<reference evidence="5" key="1">
    <citation type="submission" date="2024-04" db="EMBL/GenBank/DDBJ databases">
        <title>Salinicola lusitanus LLJ914,a marine bacterium isolated from the Okinawa Trough.</title>
        <authorList>
            <person name="Li J."/>
        </authorList>
    </citation>
    <scope>NUCLEOTIDE SEQUENCE [LARGE SCALE GENOMIC DNA]</scope>
</reference>
<feature type="compositionally biased region" description="Basic and acidic residues" evidence="1">
    <location>
        <begin position="580"/>
        <end position="618"/>
    </location>
</feature>
<gene>
    <name evidence="4" type="ORF">WMY93_001940</name>
</gene>
<protein>
    <recommendedName>
        <fullName evidence="6">SNTX thioredoxin-like domain-containing protein</fullName>
    </recommendedName>
</protein>
<dbReference type="PANTHER" id="PTHR31594:SF16">
    <property type="entry name" value="SI:CH211-281L24.3"/>
    <property type="match status" value="1"/>
</dbReference>
<dbReference type="EMBL" id="JBBPFD010000002">
    <property type="protein sequence ID" value="KAK7938614.1"/>
    <property type="molecule type" value="Genomic_DNA"/>
</dbReference>
<feature type="compositionally biased region" description="Basic and acidic residues" evidence="1">
    <location>
        <begin position="815"/>
        <end position="926"/>
    </location>
</feature>
<name>A0AAW0PVF4_9GOBI</name>
<feature type="domain" description="Stonustoxin-like helical" evidence="3">
    <location>
        <begin position="329"/>
        <end position="423"/>
    </location>
</feature>
<evidence type="ECO:0000259" key="3">
    <source>
        <dbReference type="Pfam" id="PF21109"/>
    </source>
</evidence>
<evidence type="ECO:0000256" key="1">
    <source>
        <dbReference type="SAM" id="MobiDB-lite"/>
    </source>
</evidence>
<dbReference type="Pfam" id="PF05262">
    <property type="entry name" value="Borrelia_P83"/>
    <property type="match status" value="1"/>
</dbReference>
<dbReference type="Pfam" id="PF21109">
    <property type="entry name" value="Stonustoxin_helical"/>
    <property type="match status" value="1"/>
</dbReference>
<evidence type="ECO:0008006" key="6">
    <source>
        <dbReference type="Google" id="ProtNLM"/>
    </source>
</evidence>
<keyword evidence="5" id="KW-1185">Reference proteome</keyword>
<dbReference type="PANTHER" id="PTHR31594">
    <property type="entry name" value="AIG1-TYPE G DOMAIN-CONTAINING PROTEIN"/>
    <property type="match status" value="1"/>
</dbReference>
<dbReference type="InterPro" id="IPR052090">
    <property type="entry name" value="Cytolytic_pore-forming_toxin"/>
</dbReference>
<dbReference type="InterPro" id="IPR040581">
    <property type="entry name" value="Thioredoxin_11"/>
</dbReference>
<comment type="caution">
    <text evidence="4">The sequence shown here is derived from an EMBL/GenBank/DDBJ whole genome shotgun (WGS) entry which is preliminary data.</text>
</comment>
<organism evidence="4 5">
    <name type="scientific">Mugilogobius chulae</name>
    <name type="common">yellowstripe goby</name>
    <dbReference type="NCBI Taxonomy" id="88201"/>
    <lineage>
        <taxon>Eukaryota</taxon>
        <taxon>Metazoa</taxon>
        <taxon>Chordata</taxon>
        <taxon>Craniata</taxon>
        <taxon>Vertebrata</taxon>
        <taxon>Euteleostomi</taxon>
        <taxon>Actinopterygii</taxon>
        <taxon>Neopterygii</taxon>
        <taxon>Teleostei</taxon>
        <taxon>Neoteleostei</taxon>
        <taxon>Acanthomorphata</taxon>
        <taxon>Gobiaria</taxon>
        <taxon>Gobiiformes</taxon>
        <taxon>Gobioidei</taxon>
        <taxon>Gobiidae</taxon>
        <taxon>Gobionellinae</taxon>
        <taxon>Mugilogobius</taxon>
    </lineage>
</organism>
<feature type="compositionally biased region" description="Basic residues" evidence="1">
    <location>
        <begin position="731"/>
        <end position="742"/>
    </location>
</feature>
<dbReference type="InterPro" id="IPR007926">
    <property type="entry name" value="Borrelia_P83"/>
</dbReference>
<sequence length="926" mass="109694">MNCKAVESHRALPTTDNSNHLTHNHLTHRPPDPQTRPQTTGPSTSEDLIAQSFHSRPERTTMAQEEKVKNSQIVVGGLGRPFTLGMLYNASKDELIPGMAVLDSKTLQELTVSRSQQSSHFDICASDSTKDSSFNLNVNASLKLSFLSGLIEVGGSANYLKNKKQSQNQSRVTLQYQATTHFEQLSLTTAVCDKIQSSQIYEKGLGTHLVTGIEYGANAFFVFDSQKIESSDVQTVKGQMEVTIKKIPECEISGEFYGDFLLESNPATFEAAVQTYVTLPKLLMGAKGSKTVSTVPVKVWLLPLEVFSLKPGPVTRGISVGLMLEAEDTLEALHSITMRCNDCLSVSAVGKFPQLQQQLHSFYKLCHYYRVELQRLMAETCPAIREGTVQESVLRDVFEQTHTSPFSQDRLKQWLQDKERELNVVQSCLDIMKGIPVLSTQAQLDKFVLAPGDEERYVYTFTSLGTADARLEEMGRYLNALKVGKPYDPSAACVKAAVQWFYSKVDVAAIRERAVYFNYENCRITARDENEYTGSAIYKYHKGVLVDSWNVTYSGLSHKSITVADLYESDATASVSGETQTKDRERERERGEREREREKEEEKRRKREREKEREGERDRRKRKREREKRERERETKTESEGEREREGERENRGKREREKEREGKEREQEREREKKEGERTKKEERERGRERELRKERRERQRQREREREREREKREKEERGKKKEREGKRERGRKRQRHRVRGEREGGRENQEMRERERREREKEKKEGERTKKGERVSERERTENEERGRENKNKEREGERERERREQRKGREKGRELRKEREKRREREKQRKERERERNMKEREKEEKREREKTKKVERERERRREEQEREERGRREREKEEKGREKRENREIEKEKEKRERGERETEREERKREEAILGDRMR</sequence>
<proteinExistence type="predicted"/>
<evidence type="ECO:0000259" key="2">
    <source>
        <dbReference type="Pfam" id="PF18078"/>
    </source>
</evidence>
<evidence type="ECO:0000313" key="5">
    <source>
        <dbReference type="Proteomes" id="UP001460270"/>
    </source>
</evidence>
<accession>A0AAW0PVF4</accession>
<feature type="compositionally biased region" description="Basic and acidic residues" evidence="1">
    <location>
        <begin position="627"/>
        <end position="730"/>
    </location>
</feature>
<dbReference type="Pfam" id="PF18078">
    <property type="entry name" value="Thioredoxin_11"/>
    <property type="match status" value="1"/>
</dbReference>
<feature type="domain" description="SNTX thioredoxin-like" evidence="2">
    <location>
        <begin position="434"/>
        <end position="547"/>
    </location>
</feature>
<dbReference type="InterPro" id="IPR048997">
    <property type="entry name" value="Stonustoxin-like_helical"/>
</dbReference>
<feature type="region of interest" description="Disordered" evidence="1">
    <location>
        <begin position="1"/>
        <end position="45"/>
    </location>
</feature>
<dbReference type="AlphaFoldDB" id="A0AAW0PVF4"/>
<feature type="region of interest" description="Disordered" evidence="1">
    <location>
        <begin position="571"/>
        <end position="926"/>
    </location>
</feature>
<feature type="compositionally biased region" description="Basic and acidic residues" evidence="1">
    <location>
        <begin position="743"/>
        <end position="808"/>
    </location>
</feature>
<dbReference type="Proteomes" id="UP001460270">
    <property type="component" value="Unassembled WGS sequence"/>
</dbReference>
<evidence type="ECO:0000313" key="4">
    <source>
        <dbReference type="EMBL" id="KAK7938614.1"/>
    </source>
</evidence>
<feature type="compositionally biased region" description="Basic and acidic residues" evidence="1">
    <location>
        <begin position="1"/>
        <end position="10"/>
    </location>
</feature>